<proteinExistence type="predicted"/>
<organism evidence="1">
    <name type="scientific">marine sediment metagenome</name>
    <dbReference type="NCBI Taxonomy" id="412755"/>
    <lineage>
        <taxon>unclassified sequences</taxon>
        <taxon>metagenomes</taxon>
        <taxon>ecological metagenomes</taxon>
    </lineage>
</organism>
<dbReference type="AlphaFoldDB" id="X1BPJ3"/>
<gene>
    <name evidence="1" type="ORF">S01H4_35996</name>
</gene>
<name>X1BPJ3_9ZZZZ</name>
<dbReference type="EMBL" id="BART01019196">
    <property type="protein sequence ID" value="GAG83102.1"/>
    <property type="molecule type" value="Genomic_DNA"/>
</dbReference>
<comment type="caution">
    <text evidence="1">The sequence shown here is derived from an EMBL/GenBank/DDBJ whole genome shotgun (WGS) entry which is preliminary data.</text>
</comment>
<reference evidence="1" key="1">
    <citation type="journal article" date="2014" name="Front. Microbiol.">
        <title>High frequency of phylogenetically diverse reductive dehalogenase-homologous genes in deep subseafloor sedimentary metagenomes.</title>
        <authorList>
            <person name="Kawai M."/>
            <person name="Futagami T."/>
            <person name="Toyoda A."/>
            <person name="Takaki Y."/>
            <person name="Nishi S."/>
            <person name="Hori S."/>
            <person name="Arai W."/>
            <person name="Tsubouchi T."/>
            <person name="Morono Y."/>
            <person name="Uchiyama I."/>
            <person name="Ito T."/>
            <person name="Fujiyama A."/>
            <person name="Inagaki F."/>
            <person name="Takami H."/>
        </authorList>
    </citation>
    <scope>NUCLEOTIDE SEQUENCE</scope>
    <source>
        <strain evidence="1">Expedition CK06-06</strain>
    </source>
</reference>
<feature type="non-terminal residue" evidence="1">
    <location>
        <position position="1"/>
    </location>
</feature>
<accession>X1BPJ3</accession>
<evidence type="ECO:0000313" key="1">
    <source>
        <dbReference type="EMBL" id="GAG83102.1"/>
    </source>
</evidence>
<sequence length="163" mass="19464">DLRRQVPEITEERARKVEEIMKLIKEKTKDSLTEEQESIFHEIHPDRLNRINNILKNFNRKSKKFIFLLEWFKLSHYLESIECKVEHWQVSSRATRSQVGVYTAGIPFARYDRIVVDFSERKLEKVINIAKRILANPTKERIQKLGQDLTSETGFDEHLYFTD</sequence>
<protein>
    <submittedName>
        <fullName evidence="1">Uncharacterized protein</fullName>
    </submittedName>
</protein>